<protein>
    <submittedName>
        <fullName evidence="2">Uncharacterized protein</fullName>
    </submittedName>
</protein>
<proteinExistence type="predicted"/>
<evidence type="ECO:0000313" key="2">
    <source>
        <dbReference type="EMBL" id="JAD43356.1"/>
    </source>
</evidence>
<feature type="signal peptide" evidence="1">
    <location>
        <begin position="1"/>
        <end position="24"/>
    </location>
</feature>
<feature type="chain" id="PRO_5002062376" evidence="1">
    <location>
        <begin position="25"/>
        <end position="54"/>
    </location>
</feature>
<dbReference type="EMBL" id="GBRH01254539">
    <property type="protein sequence ID" value="JAD43356.1"/>
    <property type="molecule type" value="Transcribed_RNA"/>
</dbReference>
<sequence length="54" mass="6296">MRHTYLSTMLIWLLTLMLVEHVQPRLLCSLLTSSLETELPLIMRGVSNYFGLYP</sequence>
<organism evidence="2">
    <name type="scientific">Arundo donax</name>
    <name type="common">Giant reed</name>
    <name type="synonym">Donax arundinaceus</name>
    <dbReference type="NCBI Taxonomy" id="35708"/>
    <lineage>
        <taxon>Eukaryota</taxon>
        <taxon>Viridiplantae</taxon>
        <taxon>Streptophyta</taxon>
        <taxon>Embryophyta</taxon>
        <taxon>Tracheophyta</taxon>
        <taxon>Spermatophyta</taxon>
        <taxon>Magnoliopsida</taxon>
        <taxon>Liliopsida</taxon>
        <taxon>Poales</taxon>
        <taxon>Poaceae</taxon>
        <taxon>PACMAD clade</taxon>
        <taxon>Arundinoideae</taxon>
        <taxon>Arundineae</taxon>
        <taxon>Arundo</taxon>
    </lineage>
</organism>
<reference evidence="2" key="1">
    <citation type="submission" date="2014-09" db="EMBL/GenBank/DDBJ databases">
        <authorList>
            <person name="Magalhaes I.L.F."/>
            <person name="Oliveira U."/>
            <person name="Santos F.R."/>
            <person name="Vidigal T.H.D.A."/>
            <person name="Brescovit A.D."/>
            <person name="Santos A.J."/>
        </authorList>
    </citation>
    <scope>NUCLEOTIDE SEQUENCE</scope>
    <source>
        <tissue evidence="2">Shoot tissue taken approximately 20 cm above the soil surface</tissue>
    </source>
</reference>
<evidence type="ECO:0000256" key="1">
    <source>
        <dbReference type="SAM" id="SignalP"/>
    </source>
</evidence>
<keyword evidence="1" id="KW-0732">Signal</keyword>
<name>A0A0A8ZX05_ARUDO</name>
<reference evidence="2" key="2">
    <citation type="journal article" date="2015" name="Data Brief">
        <title>Shoot transcriptome of the giant reed, Arundo donax.</title>
        <authorList>
            <person name="Barrero R.A."/>
            <person name="Guerrero F.D."/>
            <person name="Moolhuijzen P."/>
            <person name="Goolsby J.A."/>
            <person name="Tidwell J."/>
            <person name="Bellgard S.E."/>
            <person name="Bellgard M.I."/>
        </authorList>
    </citation>
    <scope>NUCLEOTIDE SEQUENCE</scope>
    <source>
        <tissue evidence="2">Shoot tissue taken approximately 20 cm above the soil surface</tissue>
    </source>
</reference>
<dbReference type="AlphaFoldDB" id="A0A0A8ZX05"/>
<accession>A0A0A8ZX05</accession>